<evidence type="ECO:0000256" key="5">
    <source>
        <dbReference type="ARBA" id="ARBA00023136"/>
    </source>
</evidence>
<dbReference type="AlphaFoldDB" id="A0AAD2D3N1"/>
<feature type="transmembrane region" description="Helical" evidence="6">
    <location>
        <begin position="82"/>
        <end position="102"/>
    </location>
</feature>
<evidence type="ECO:0000256" key="6">
    <source>
        <dbReference type="RuleBase" id="RU361264"/>
    </source>
</evidence>
<comment type="similarity">
    <text evidence="2 6">Belongs to the YIP1 family.</text>
</comment>
<name>A0AAD2D3N1_EUPCR</name>
<keyword evidence="4 6" id="KW-1133">Transmembrane helix</keyword>
<dbReference type="GO" id="GO:0031267">
    <property type="term" value="F:small GTPase binding"/>
    <property type="evidence" value="ECO:0007669"/>
    <property type="project" value="InterPro"/>
</dbReference>
<feature type="transmembrane region" description="Helical" evidence="6">
    <location>
        <begin position="156"/>
        <end position="176"/>
    </location>
</feature>
<dbReference type="InterPro" id="IPR039765">
    <property type="entry name" value="Yip5/YIPF1/YIPF2"/>
</dbReference>
<feature type="domain" description="Yip1" evidence="7">
    <location>
        <begin position="77"/>
        <end position="198"/>
    </location>
</feature>
<dbReference type="PANTHER" id="PTHR12822:SF2">
    <property type="entry name" value="PROTEIN YIPF"/>
    <property type="match status" value="1"/>
</dbReference>
<evidence type="ECO:0000313" key="9">
    <source>
        <dbReference type="Proteomes" id="UP001295684"/>
    </source>
</evidence>
<feature type="transmembrane region" description="Helical" evidence="6">
    <location>
        <begin position="213"/>
        <end position="235"/>
    </location>
</feature>
<evidence type="ECO:0000259" key="7">
    <source>
        <dbReference type="Pfam" id="PF04893"/>
    </source>
</evidence>
<comment type="caution">
    <text evidence="8">The sequence shown here is derived from an EMBL/GenBank/DDBJ whole genome shotgun (WGS) entry which is preliminary data.</text>
</comment>
<gene>
    <name evidence="8" type="ORF">ECRASSUSDP1_LOCUS21269</name>
</gene>
<evidence type="ECO:0000256" key="3">
    <source>
        <dbReference type="ARBA" id="ARBA00022692"/>
    </source>
</evidence>
<sequence length="237" mass="27759">MQEFLSKEQRSFMSDTVGESPKVEERRKTFFEKICRCLTVDHYRIYFDVTQEQVLGRIKKSLFPFTGQPLFEDGKIDLYAPFWVYISLNICMAIFGVLARSIDQAFDEIDYETSIEPHKMAKSYAFLLLYFVVIPAGLYGVLTLLSDESPEYAKILAVYGYSFAIFVPVTFTFLVPFDTARWVFLIVAGIISLWILFKELVMNGMEYMEEYKIYFIGGVQCFLHVVFILFLKYYFFV</sequence>
<dbReference type="PANTHER" id="PTHR12822">
    <property type="entry name" value="PROTEIN YIPF"/>
    <property type="match status" value="1"/>
</dbReference>
<evidence type="ECO:0000256" key="1">
    <source>
        <dbReference type="ARBA" id="ARBA00004141"/>
    </source>
</evidence>
<reference evidence="8" key="1">
    <citation type="submission" date="2023-07" db="EMBL/GenBank/DDBJ databases">
        <authorList>
            <consortium name="AG Swart"/>
            <person name="Singh M."/>
            <person name="Singh A."/>
            <person name="Seah K."/>
            <person name="Emmerich C."/>
        </authorList>
    </citation>
    <scope>NUCLEOTIDE SEQUENCE</scope>
    <source>
        <strain evidence="8">DP1</strain>
    </source>
</reference>
<evidence type="ECO:0000256" key="2">
    <source>
        <dbReference type="ARBA" id="ARBA00010596"/>
    </source>
</evidence>
<evidence type="ECO:0000256" key="4">
    <source>
        <dbReference type="ARBA" id="ARBA00022989"/>
    </source>
</evidence>
<keyword evidence="5 6" id="KW-0472">Membrane</keyword>
<keyword evidence="3 6" id="KW-0812">Transmembrane</keyword>
<feature type="transmembrane region" description="Helical" evidence="6">
    <location>
        <begin position="182"/>
        <end position="201"/>
    </location>
</feature>
<comment type="subcellular location">
    <subcellularLocation>
        <location evidence="6">Golgi apparatus membrane</location>
        <topology evidence="6">Multi-pass membrane protein</topology>
    </subcellularLocation>
    <subcellularLocation>
        <location evidence="1">Membrane</location>
        <topology evidence="1">Multi-pass membrane protein</topology>
    </subcellularLocation>
</comment>
<dbReference type="EMBL" id="CAMPGE010021724">
    <property type="protein sequence ID" value="CAI2379849.1"/>
    <property type="molecule type" value="Genomic_DNA"/>
</dbReference>
<dbReference type="GO" id="GO:0000139">
    <property type="term" value="C:Golgi membrane"/>
    <property type="evidence" value="ECO:0007669"/>
    <property type="project" value="UniProtKB-SubCell"/>
</dbReference>
<proteinExistence type="inferred from homology"/>
<evidence type="ECO:0000313" key="8">
    <source>
        <dbReference type="EMBL" id="CAI2379849.1"/>
    </source>
</evidence>
<protein>
    <recommendedName>
        <fullName evidence="6">Protein YIPF</fullName>
    </recommendedName>
</protein>
<feature type="transmembrane region" description="Helical" evidence="6">
    <location>
        <begin position="122"/>
        <end position="144"/>
    </location>
</feature>
<keyword evidence="9" id="KW-1185">Reference proteome</keyword>
<organism evidence="8 9">
    <name type="scientific">Euplotes crassus</name>
    <dbReference type="NCBI Taxonomy" id="5936"/>
    <lineage>
        <taxon>Eukaryota</taxon>
        <taxon>Sar</taxon>
        <taxon>Alveolata</taxon>
        <taxon>Ciliophora</taxon>
        <taxon>Intramacronucleata</taxon>
        <taxon>Spirotrichea</taxon>
        <taxon>Hypotrichia</taxon>
        <taxon>Euplotida</taxon>
        <taxon>Euplotidae</taxon>
        <taxon>Moneuplotes</taxon>
    </lineage>
</organism>
<dbReference type="GO" id="GO:0016192">
    <property type="term" value="P:vesicle-mediated transport"/>
    <property type="evidence" value="ECO:0007669"/>
    <property type="project" value="InterPro"/>
</dbReference>
<dbReference type="Pfam" id="PF04893">
    <property type="entry name" value="Yip1"/>
    <property type="match status" value="1"/>
</dbReference>
<dbReference type="Proteomes" id="UP001295684">
    <property type="component" value="Unassembled WGS sequence"/>
</dbReference>
<dbReference type="InterPro" id="IPR006977">
    <property type="entry name" value="Yip1_dom"/>
</dbReference>
<accession>A0AAD2D3N1</accession>